<dbReference type="AlphaFoldDB" id="A0A800MUQ3"/>
<evidence type="ECO:0000313" key="1">
    <source>
        <dbReference type="EMBL" id="KAF0822645.1"/>
    </source>
</evidence>
<dbReference type="InterPro" id="IPR029068">
    <property type="entry name" value="Glyas_Bleomycin-R_OHBP_Dase"/>
</dbReference>
<protein>
    <recommendedName>
        <fullName evidence="3">Ornithine monooxygenase</fullName>
    </recommendedName>
</protein>
<name>A0A800MUQ3_CYTFI</name>
<organism evidence="1 2">
    <name type="scientific">Cytobacillus firmus</name>
    <name type="common">Bacillus firmus</name>
    <dbReference type="NCBI Taxonomy" id="1399"/>
    <lineage>
        <taxon>Bacteria</taxon>
        <taxon>Bacillati</taxon>
        <taxon>Bacillota</taxon>
        <taxon>Bacilli</taxon>
        <taxon>Bacillales</taxon>
        <taxon>Bacillaceae</taxon>
        <taxon>Cytobacillus</taxon>
    </lineage>
</organism>
<gene>
    <name evidence="1" type="ORF">KIS1582_3605</name>
</gene>
<evidence type="ECO:0000313" key="2">
    <source>
        <dbReference type="Proteomes" id="UP000465778"/>
    </source>
</evidence>
<dbReference type="Gene3D" id="3.10.180.10">
    <property type="entry name" value="2,3-Dihydroxybiphenyl 1,2-Dioxygenase, domain 1"/>
    <property type="match status" value="1"/>
</dbReference>
<dbReference type="CDD" id="cd06587">
    <property type="entry name" value="VOC"/>
    <property type="match status" value="1"/>
</dbReference>
<reference evidence="1 2" key="1">
    <citation type="journal article" date="2020" name="G3 (Bethesda)">
        <title>Whole Genome Sequencing and Comparative Genomics of Two Nematicidal Bacillus Strains Reveals a Wide Range of Possible Virulence Factors.</title>
        <authorList>
            <person name="Susic N."/>
            <person name="Janezic S."/>
            <person name="Rupnik M."/>
            <person name="Geric Stare B."/>
        </authorList>
    </citation>
    <scope>NUCLEOTIDE SEQUENCE [LARGE SCALE GENOMIC DNA]</scope>
    <source>
        <strain evidence="1 2">I-1582</strain>
    </source>
</reference>
<comment type="caution">
    <text evidence="1">The sequence shown here is derived from an EMBL/GenBank/DDBJ whole genome shotgun (WGS) entry which is preliminary data.</text>
</comment>
<proteinExistence type="predicted"/>
<sequence>MILANYIIWYEIGGADMIYEMTVQFRVLDMKKGLWWYETLLNKKPDFIPHEGFAEWELITGCWLQLAKGSPSIGSGPIRLGVPDLEQERERLITELKITPFDIHTRKEVPVKWATFSDPWGNRIGYFEYIDEHEKETQIKKVIKNKLRR</sequence>
<dbReference type="SUPFAM" id="SSF54593">
    <property type="entry name" value="Glyoxalase/Bleomycin resistance protein/Dihydroxybiphenyl dioxygenase"/>
    <property type="match status" value="1"/>
</dbReference>
<dbReference type="Proteomes" id="UP000465778">
    <property type="component" value="Unassembled WGS sequence"/>
</dbReference>
<accession>A0A800MUQ3</accession>
<evidence type="ECO:0008006" key="3">
    <source>
        <dbReference type="Google" id="ProtNLM"/>
    </source>
</evidence>
<dbReference type="EMBL" id="VDEM01000051">
    <property type="protein sequence ID" value="KAF0822645.1"/>
    <property type="molecule type" value="Genomic_DNA"/>
</dbReference>